<dbReference type="AlphaFoldDB" id="A0A1M6MWL6"/>
<organism evidence="1 2">
    <name type="scientific">Muricoccus roseus</name>
    <dbReference type="NCBI Taxonomy" id="198092"/>
    <lineage>
        <taxon>Bacteria</taxon>
        <taxon>Pseudomonadati</taxon>
        <taxon>Pseudomonadota</taxon>
        <taxon>Alphaproteobacteria</taxon>
        <taxon>Acetobacterales</taxon>
        <taxon>Roseomonadaceae</taxon>
        <taxon>Muricoccus</taxon>
    </lineage>
</organism>
<evidence type="ECO:0000313" key="2">
    <source>
        <dbReference type="Proteomes" id="UP000184387"/>
    </source>
</evidence>
<keyword evidence="2" id="KW-1185">Reference proteome</keyword>
<reference evidence="1 2" key="1">
    <citation type="submission" date="2016-11" db="EMBL/GenBank/DDBJ databases">
        <authorList>
            <person name="Jaros S."/>
            <person name="Januszkiewicz K."/>
            <person name="Wedrychowicz H."/>
        </authorList>
    </citation>
    <scope>NUCLEOTIDE SEQUENCE [LARGE SCALE GENOMIC DNA]</scope>
    <source>
        <strain evidence="1 2">DSM 14916</strain>
    </source>
</reference>
<accession>A0A1M6MWL6</accession>
<protein>
    <submittedName>
        <fullName evidence="1">Uncharacterized protein</fullName>
    </submittedName>
</protein>
<evidence type="ECO:0000313" key="1">
    <source>
        <dbReference type="EMBL" id="SHJ87780.1"/>
    </source>
</evidence>
<dbReference type="STRING" id="198092.SAMN02745194_03622"/>
<dbReference type="Proteomes" id="UP000184387">
    <property type="component" value="Unassembled WGS sequence"/>
</dbReference>
<proteinExistence type="predicted"/>
<name>A0A1M6MWL6_9PROT</name>
<sequence>MGFARRQGVMYGDRANEAAPHEGLEAPLSFPLPRRWVVEVPRLWAGWGWRA</sequence>
<gene>
    <name evidence="1" type="ORF">SAMN02745194_03622</name>
</gene>
<dbReference type="EMBL" id="FQZF01000023">
    <property type="protein sequence ID" value="SHJ87780.1"/>
    <property type="molecule type" value="Genomic_DNA"/>
</dbReference>
<dbReference type="RefSeq" id="WP_175562672.1">
    <property type="nucleotide sequence ID" value="NZ_FQZF01000023.1"/>
</dbReference>